<dbReference type="EMBL" id="CP015378">
    <property type="protein sequence ID" value="ANC77111.1"/>
    <property type="molecule type" value="Genomic_DNA"/>
</dbReference>
<dbReference type="RefSeq" id="WP_066394251.1">
    <property type="nucleotide sequence ID" value="NZ_CP015378.1"/>
</dbReference>
<reference evidence="2 3" key="1">
    <citation type="submission" date="2016-04" db="EMBL/GenBank/DDBJ databases">
        <title>Complete genome sequence of Fictibacillus phosphorivorans G25-29, a strain toxic to nematodes.</title>
        <authorList>
            <person name="Zheng Z."/>
        </authorList>
    </citation>
    <scope>NUCLEOTIDE SEQUENCE [LARGE SCALE GENOMIC DNA]</scope>
    <source>
        <strain evidence="2 3">G25-29</strain>
    </source>
</reference>
<keyword evidence="3" id="KW-1185">Reference proteome</keyword>
<dbReference type="Proteomes" id="UP000076623">
    <property type="component" value="Chromosome"/>
</dbReference>
<dbReference type="KEGG" id="fpn:ABE65_009970"/>
<organism evidence="2 3">
    <name type="scientific">Fictibacillus phosphorivorans</name>
    <dbReference type="NCBI Taxonomy" id="1221500"/>
    <lineage>
        <taxon>Bacteria</taxon>
        <taxon>Bacillati</taxon>
        <taxon>Bacillota</taxon>
        <taxon>Bacilli</taxon>
        <taxon>Bacillales</taxon>
        <taxon>Fictibacillaceae</taxon>
        <taxon>Fictibacillus</taxon>
    </lineage>
</organism>
<gene>
    <name evidence="2" type="ORF">ABE65_009970</name>
</gene>
<dbReference type="AlphaFoldDB" id="A0A160ILU9"/>
<accession>A0A160ILU9</accession>
<evidence type="ECO:0000313" key="2">
    <source>
        <dbReference type="EMBL" id="ANC77111.1"/>
    </source>
</evidence>
<feature type="region of interest" description="Disordered" evidence="1">
    <location>
        <begin position="1"/>
        <end position="24"/>
    </location>
</feature>
<sequence length="77" mass="9178">MAKSKAKKMRERIVREGKRNPTHDRSAFAHQEIYNWMTTKTTKSKREKLNSIKHKKRLSSTGYNEDHSRSFIYTACF</sequence>
<feature type="compositionally biased region" description="Basic residues" evidence="1">
    <location>
        <begin position="1"/>
        <end position="10"/>
    </location>
</feature>
<name>A0A160ILU9_9BACL</name>
<protein>
    <submittedName>
        <fullName evidence="2">Uncharacterized protein</fullName>
    </submittedName>
</protein>
<evidence type="ECO:0000256" key="1">
    <source>
        <dbReference type="SAM" id="MobiDB-lite"/>
    </source>
</evidence>
<dbReference type="OrthoDB" id="2365803at2"/>
<feature type="compositionally biased region" description="Basic and acidic residues" evidence="1">
    <location>
        <begin position="11"/>
        <end position="24"/>
    </location>
</feature>
<proteinExistence type="predicted"/>
<evidence type="ECO:0000313" key="3">
    <source>
        <dbReference type="Proteomes" id="UP000076623"/>
    </source>
</evidence>